<dbReference type="KEGG" id="app:CAP2UW1_0021"/>
<name>C7RID5_ACCRE</name>
<proteinExistence type="predicted"/>
<dbReference type="STRING" id="522306.CAP2UW1_0021"/>
<accession>C7RID5</accession>
<evidence type="ECO:0000313" key="1">
    <source>
        <dbReference type="EMBL" id="ACV33395.1"/>
    </source>
</evidence>
<dbReference type="AlphaFoldDB" id="C7RID5"/>
<gene>
    <name evidence="1" type="ordered locus">CAP2UW1_0021</name>
</gene>
<reference evidence="1" key="2">
    <citation type="submission" date="2009-09" db="EMBL/GenBank/DDBJ databases">
        <title>Complete sequence of chromosome of Candidatus Accumulibacter phosphatis clade IIA str. UW-1.</title>
        <authorList>
            <consortium name="US DOE Joint Genome Institute"/>
            <person name="Martin H.G."/>
            <person name="Ivanova N."/>
            <person name="Kunin V."/>
            <person name="Warnecke F."/>
            <person name="Barry K."/>
            <person name="He S."/>
            <person name="Salamov A."/>
            <person name="Szeto E."/>
            <person name="Dalin E."/>
            <person name="Pangilinan J.L."/>
            <person name="Lapidus A."/>
            <person name="Lowry S."/>
            <person name="Kyrpides N.C."/>
            <person name="McMahon K.D."/>
            <person name="Hugenholtz P."/>
        </authorList>
    </citation>
    <scope>NUCLEOTIDE SEQUENCE [LARGE SCALE GENOMIC DNA]</scope>
    <source>
        <strain evidence="1">UW-1</strain>
    </source>
</reference>
<protein>
    <submittedName>
        <fullName evidence="1">Uncharacterized protein</fullName>
    </submittedName>
</protein>
<reference evidence="1" key="1">
    <citation type="submission" date="2009-08" db="EMBL/GenBank/DDBJ databases">
        <authorList>
            <consortium name="US DOE Joint Genome Institute"/>
            <person name="Lucas S."/>
            <person name="Copeland A."/>
            <person name="Lapidus A."/>
            <person name="Glavina del Rio T."/>
            <person name="Dalin E."/>
            <person name="Tice H."/>
            <person name="Bruce D."/>
            <person name="Barry K."/>
            <person name="Pitluck S."/>
            <person name="Lowry S."/>
            <person name="Larimer F."/>
            <person name="Land M."/>
            <person name="Hauser L."/>
            <person name="Kyrpides N."/>
            <person name="Ivanova N."/>
            <person name="McMahon K.D."/>
            <person name="Hugenholtz P."/>
        </authorList>
    </citation>
    <scope>NUCLEOTIDE SEQUENCE</scope>
    <source>
        <strain evidence="1">UW-1</strain>
    </source>
</reference>
<organism evidence="1">
    <name type="scientific">Accumulibacter regalis</name>
    <dbReference type="NCBI Taxonomy" id="522306"/>
    <lineage>
        <taxon>Bacteria</taxon>
        <taxon>Pseudomonadati</taxon>
        <taxon>Pseudomonadota</taxon>
        <taxon>Betaproteobacteria</taxon>
        <taxon>Candidatus Accumulibacter</taxon>
    </lineage>
</organism>
<dbReference type="EMBL" id="CP001715">
    <property type="protein sequence ID" value="ACV33395.1"/>
    <property type="molecule type" value="Genomic_DNA"/>
</dbReference>
<dbReference type="HOGENOM" id="CLU_2191185_0_0_4"/>
<sequence length="108" mass="11315" precursor="true">MRFPAAVFLFGFSQLTAAQVSIDLPGVSVKTGAGSSVSKSGNTVANEKGVISPDADVEGVVIINDALSIDGVPIARGVTEYVSKKTRKVYSIRWGKKGEGVTVTEKTR</sequence>